<dbReference type="AlphaFoldDB" id="A0A0R3T6B9"/>
<proteinExistence type="predicted"/>
<evidence type="ECO:0000313" key="3">
    <source>
        <dbReference type="WBParaSite" id="HNAJ_0000260701-mRNA-1"/>
    </source>
</evidence>
<reference evidence="3" key="1">
    <citation type="submission" date="2017-02" db="UniProtKB">
        <authorList>
            <consortium name="WormBaseParasite"/>
        </authorList>
    </citation>
    <scope>IDENTIFICATION</scope>
</reference>
<name>A0A0R3T6B9_RODNA</name>
<dbReference type="EMBL" id="UZAE01001313">
    <property type="protein sequence ID" value="VDN98465.1"/>
    <property type="molecule type" value="Genomic_DNA"/>
</dbReference>
<dbReference type="OrthoDB" id="10494038at2759"/>
<evidence type="ECO:0000313" key="2">
    <source>
        <dbReference type="Proteomes" id="UP000278807"/>
    </source>
</evidence>
<evidence type="ECO:0000313" key="1">
    <source>
        <dbReference type="EMBL" id="VDN98465.1"/>
    </source>
</evidence>
<accession>A0A0R3T6B9</accession>
<gene>
    <name evidence="1" type="ORF">HNAJ_LOCUS2606</name>
</gene>
<organism evidence="3">
    <name type="scientific">Rodentolepis nana</name>
    <name type="common">Dwarf tapeworm</name>
    <name type="synonym">Hymenolepis nana</name>
    <dbReference type="NCBI Taxonomy" id="102285"/>
    <lineage>
        <taxon>Eukaryota</taxon>
        <taxon>Metazoa</taxon>
        <taxon>Spiralia</taxon>
        <taxon>Lophotrochozoa</taxon>
        <taxon>Platyhelminthes</taxon>
        <taxon>Cestoda</taxon>
        <taxon>Eucestoda</taxon>
        <taxon>Cyclophyllidea</taxon>
        <taxon>Hymenolepididae</taxon>
        <taxon>Rodentolepis</taxon>
    </lineage>
</organism>
<reference evidence="1 2" key="2">
    <citation type="submission" date="2018-11" db="EMBL/GenBank/DDBJ databases">
        <authorList>
            <consortium name="Pathogen Informatics"/>
        </authorList>
    </citation>
    <scope>NUCLEOTIDE SEQUENCE [LARGE SCALE GENOMIC DNA]</scope>
</reference>
<keyword evidence="2" id="KW-1185">Reference proteome</keyword>
<sequence>MTQNLSGSTASIAKDASCEANFEADVFSSIINILKDGESQASNEDNLEQLQFNGIEFPNRLCVSNSSDIFLFHLIFQNQFIYLK</sequence>
<dbReference type="WBParaSite" id="HNAJ_0000260701-mRNA-1">
    <property type="protein sequence ID" value="HNAJ_0000260701-mRNA-1"/>
    <property type="gene ID" value="HNAJ_0000260701"/>
</dbReference>
<dbReference type="Proteomes" id="UP000278807">
    <property type="component" value="Unassembled WGS sequence"/>
</dbReference>
<protein>
    <submittedName>
        <fullName evidence="1 3">Uncharacterized protein</fullName>
    </submittedName>
</protein>